<evidence type="ECO:0000313" key="3">
    <source>
        <dbReference type="Proteomes" id="UP000318704"/>
    </source>
</evidence>
<feature type="transmembrane region" description="Helical" evidence="1">
    <location>
        <begin position="238"/>
        <end position="261"/>
    </location>
</feature>
<organism evidence="2 3">
    <name type="scientific">Gimesia aquarii</name>
    <dbReference type="NCBI Taxonomy" id="2527964"/>
    <lineage>
        <taxon>Bacteria</taxon>
        <taxon>Pseudomonadati</taxon>
        <taxon>Planctomycetota</taxon>
        <taxon>Planctomycetia</taxon>
        <taxon>Planctomycetales</taxon>
        <taxon>Planctomycetaceae</taxon>
        <taxon>Gimesia</taxon>
    </lineage>
</organism>
<reference evidence="2 3" key="1">
    <citation type="submission" date="2019-03" db="EMBL/GenBank/DDBJ databases">
        <title>Deep-cultivation of Planctomycetes and their phenomic and genomic characterization uncovers novel biology.</title>
        <authorList>
            <person name="Wiegand S."/>
            <person name="Jogler M."/>
            <person name="Boedeker C."/>
            <person name="Pinto D."/>
            <person name="Vollmers J."/>
            <person name="Rivas-Marin E."/>
            <person name="Kohn T."/>
            <person name="Peeters S.H."/>
            <person name="Heuer A."/>
            <person name="Rast P."/>
            <person name="Oberbeckmann S."/>
            <person name="Bunk B."/>
            <person name="Jeske O."/>
            <person name="Meyerdierks A."/>
            <person name="Storesund J.E."/>
            <person name="Kallscheuer N."/>
            <person name="Luecker S."/>
            <person name="Lage O.M."/>
            <person name="Pohl T."/>
            <person name="Merkel B.J."/>
            <person name="Hornburger P."/>
            <person name="Mueller R.-W."/>
            <person name="Bruemmer F."/>
            <person name="Labrenz M."/>
            <person name="Spormann A.M."/>
            <person name="Op den Camp H."/>
            <person name="Overmann J."/>
            <person name="Amann R."/>
            <person name="Jetten M.S.M."/>
            <person name="Mascher T."/>
            <person name="Medema M.H."/>
            <person name="Devos D.P."/>
            <person name="Kaster A.-K."/>
            <person name="Ovreas L."/>
            <person name="Rohde M."/>
            <person name="Galperin M.Y."/>
            <person name="Jogler C."/>
        </authorList>
    </citation>
    <scope>NUCLEOTIDE SEQUENCE [LARGE SCALE GENOMIC DNA]</scope>
    <source>
        <strain evidence="2 3">V144</strain>
    </source>
</reference>
<keyword evidence="1" id="KW-0812">Transmembrane</keyword>
<feature type="transmembrane region" description="Helical" evidence="1">
    <location>
        <begin position="111"/>
        <end position="133"/>
    </location>
</feature>
<keyword evidence="1" id="KW-1133">Transmembrane helix</keyword>
<dbReference type="EMBL" id="CP037920">
    <property type="protein sequence ID" value="QDT94712.1"/>
    <property type="molecule type" value="Genomic_DNA"/>
</dbReference>
<dbReference type="KEGG" id="gaw:V144x_01430"/>
<keyword evidence="1" id="KW-0472">Membrane</keyword>
<dbReference type="Proteomes" id="UP000318704">
    <property type="component" value="Chromosome"/>
</dbReference>
<protein>
    <recommendedName>
        <fullName evidence="4">Prenyltransferase</fullName>
    </recommendedName>
</protein>
<feature type="transmembrane region" description="Helical" evidence="1">
    <location>
        <begin position="70"/>
        <end position="90"/>
    </location>
</feature>
<evidence type="ECO:0008006" key="4">
    <source>
        <dbReference type="Google" id="ProtNLM"/>
    </source>
</evidence>
<evidence type="ECO:0000313" key="2">
    <source>
        <dbReference type="EMBL" id="QDT94712.1"/>
    </source>
</evidence>
<name>A0A517VNW1_9PLAN</name>
<feature type="transmembrane region" description="Helical" evidence="1">
    <location>
        <begin position="171"/>
        <end position="191"/>
    </location>
</feature>
<dbReference type="AlphaFoldDB" id="A0A517VNW1"/>
<feature type="transmembrane region" description="Helical" evidence="1">
    <location>
        <begin position="38"/>
        <end position="58"/>
    </location>
</feature>
<feature type="transmembrane region" description="Helical" evidence="1">
    <location>
        <begin position="197"/>
        <end position="217"/>
    </location>
</feature>
<feature type="transmembrane region" description="Helical" evidence="1">
    <location>
        <begin position="139"/>
        <end position="159"/>
    </location>
</feature>
<evidence type="ECO:0000256" key="1">
    <source>
        <dbReference type="SAM" id="Phobius"/>
    </source>
</evidence>
<sequence length="310" mass="35880">MLSKMYYRMFGNSSAIDVSYSDAGAHSESGFREFSKRAILLINSTSFDAPFVGVVWLWCFSSIYSVDIHFHHYLILFSVTWLSYSGDRLLDSLRMPAVYCKLPRHQFATTHFKPLICIWALIATFSVLFLFHALSLTEIVWGFCLLGLLSIYFLGCFCFPRQIRGIVPREFLVGLFFTSACHFFVLLQIGYWSLNSVWTFFCFLGLCSLNCLSISRWEYSADEQVGEVSFFTRNPRQIHHFQSILLWFVWFQVIVCCFVVLMGRTPVFEFSVLLSAFLLLMLDRRSLSTHIKPVLADFSMLTPCIFLSFS</sequence>
<accession>A0A517VNW1</accession>
<gene>
    <name evidence="2" type="ORF">V144x_01430</name>
</gene>
<proteinExistence type="predicted"/>